<dbReference type="InterPro" id="IPR051164">
    <property type="entry name" value="NmrA-like_oxidored"/>
</dbReference>
<dbReference type="InterPro" id="IPR036291">
    <property type="entry name" value="NAD(P)-bd_dom_sf"/>
</dbReference>
<proteinExistence type="inferred from homology"/>
<evidence type="ECO:0000256" key="2">
    <source>
        <dbReference type="ARBA" id="ARBA00022857"/>
    </source>
</evidence>
<evidence type="ECO:0000256" key="3">
    <source>
        <dbReference type="ARBA" id="ARBA00023002"/>
    </source>
</evidence>
<dbReference type="CDD" id="cd05251">
    <property type="entry name" value="NmrA_like_SDR_a"/>
    <property type="match status" value="1"/>
</dbReference>
<protein>
    <recommendedName>
        <fullName evidence="4">NmrA-like domain-containing protein</fullName>
    </recommendedName>
</protein>
<feature type="domain" description="NmrA-like" evidence="4">
    <location>
        <begin position="3"/>
        <end position="305"/>
    </location>
</feature>
<dbReference type="Gene3D" id="3.90.25.10">
    <property type="entry name" value="UDP-galactose 4-epimerase, domain 1"/>
    <property type="match status" value="1"/>
</dbReference>
<dbReference type="EMBL" id="JAPDRK010000007">
    <property type="protein sequence ID" value="KAJ9610825.1"/>
    <property type="molecule type" value="Genomic_DNA"/>
</dbReference>
<dbReference type="Proteomes" id="UP001172673">
    <property type="component" value="Unassembled WGS sequence"/>
</dbReference>
<reference evidence="5" key="1">
    <citation type="submission" date="2022-10" db="EMBL/GenBank/DDBJ databases">
        <title>Culturing micro-colonial fungi from biological soil crusts in the Mojave desert and describing Neophaeococcomyces mojavensis, and introducing the new genera and species Taxawa tesnikishii.</title>
        <authorList>
            <person name="Kurbessoian T."/>
            <person name="Stajich J.E."/>
        </authorList>
    </citation>
    <scope>NUCLEOTIDE SEQUENCE</scope>
    <source>
        <strain evidence="5">TK_41</strain>
    </source>
</reference>
<comment type="similarity">
    <text evidence="1">Belongs to the NmrA-type oxidoreductase family.</text>
</comment>
<organism evidence="5 6">
    <name type="scientific">Cladophialophora chaetospira</name>
    <dbReference type="NCBI Taxonomy" id="386627"/>
    <lineage>
        <taxon>Eukaryota</taxon>
        <taxon>Fungi</taxon>
        <taxon>Dikarya</taxon>
        <taxon>Ascomycota</taxon>
        <taxon>Pezizomycotina</taxon>
        <taxon>Eurotiomycetes</taxon>
        <taxon>Chaetothyriomycetidae</taxon>
        <taxon>Chaetothyriales</taxon>
        <taxon>Herpotrichiellaceae</taxon>
        <taxon>Cladophialophora</taxon>
    </lineage>
</organism>
<name>A0AA38XCA4_9EURO</name>
<evidence type="ECO:0000313" key="5">
    <source>
        <dbReference type="EMBL" id="KAJ9610825.1"/>
    </source>
</evidence>
<evidence type="ECO:0000259" key="4">
    <source>
        <dbReference type="Pfam" id="PF05368"/>
    </source>
</evidence>
<sequence>MSQKIITIFGATGNQGGSTANAIFNDSSLASKYKVRAITRDPSKPAAKALASKGAELAQADIDNIESVKAAVSGAYGVFAVTNYWETQDKQREIQQGKNVVDACKAEGVKHLIWSTLPHVGKLTNGELSKVEHFESKAEVAEYAAQVKGEMLVSYFMPGYFMQNLTKQFKPDDSGVLTLTLPWNAQNTWVPLLDIQKDTGLFTVGLLEAGSAADGAYVHGVSEWYHPQGFVDELAKVTGKDLKFAEEPASVESIAKIGNKIAEELQENMLLIRDWSYYGKGTEKEQAESDKFLVPGSKKTTWKDFAEKNQWPF</sequence>
<dbReference type="GO" id="GO:0016491">
    <property type="term" value="F:oxidoreductase activity"/>
    <property type="evidence" value="ECO:0007669"/>
    <property type="project" value="UniProtKB-KW"/>
</dbReference>
<comment type="caution">
    <text evidence="5">The sequence shown here is derived from an EMBL/GenBank/DDBJ whole genome shotgun (WGS) entry which is preliminary data.</text>
</comment>
<evidence type="ECO:0000313" key="6">
    <source>
        <dbReference type="Proteomes" id="UP001172673"/>
    </source>
</evidence>
<dbReference type="GO" id="GO:0005634">
    <property type="term" value="C:nucleus"/>
    <property type="evidence" value="ECO:0007669"/>
    <property type="project" value="TreeGrafter"/>
</dbReference>
<dbReference type="InterPro" id="IPR008030">
    <property type="entry name" value="NmrA-like"/>
</dbReference>
<evidence type="ECO:0000256" key="1">
    <source>
        <dbReference type="ARBA" id="ARBA00006328"/>
    </source>
</evidence>
<dbReference type="PANTHER" id="PTHR42748">
    <property type="entry name" value="NITROGEN METABOLITE REPRESSION PROTEIN NMRA FAMILY MEMBER"/>
    <property type="match status" value="1"/>
</dbReference>
<dbReference type="PANTHER" id="PTHR42748:SF30">
    <property type="entry name" value="NMRA-LIKE DOMAIN-CONTAINING PROTEIN"/>
    <property type="match status" value="1"/>
</dbReference>
<dbReference type="Pfam" id="PF05368">
    <property type="entry name" value="NmrA"/>
    <property type="match status" value="1"/>
</dbReference>
<keyword evidence="3" id="KW-0560">Oxidoreductase</keyword>
<accession>A0AA38XCA4</accession>
<dbReference type="AlphaFoldDB" id="A0AA38XCA4"/>
<dbReference type="Gene3D" id="3.40.50.720">
    <property type="entry name" value="NAD(P)-binding Rossmann-like Domain"/>
    <property type="match status" value="1"/>
</dbReference>
<keyword evidence="2" id="KW-0521">NADP</keyword>
<gene>
    <name evidence="5" type="ORF">H2200_005602</name>
</gene>
<keyword evidence="6" id="KW-1185">Reference proteome</keyword>
<dbReference type="SUPFAM" id="SSF51735">
    <property type="entry name" value="NAD(P)-binding Rossmann-fold domains"/>
    <property type="match status" value="1"/>
</dbReference>